<keyword evidence="5" id="KW-0460">Magnesium</keyword>
<organism evidence="7 8">
    <name type="scientific">Arthrobacter methylotrophus</name>
    <dbReference type="NCBI Taxonomy" id="121291"/>
    <lineage>
        <taxon>Bacteria</taxon>
        <taxon>Bacillati</taxon>
        <taxon>Actinomycetota</taxon>
        <taxon>Actinomycetes</taxon>
        <taxon>Micrococcales</taxon>
        <taxon>Micrococcaceae</taxon>
        <taxon>Arthrobacter</taxon>
    </lineage>
</organism>
<evidence type="ECO:0000256" key="1">
    <source>
        <dbReference type="ARBA" id="ARBA00006581"/>
    </source>
</evidence>
<dbReference type="EC" id="3.6.1.23" evidence="5"/>
<comment type="cofactor">
    <cofactor evidence="5">
        <name>Mg(2+)</name>
        <dbReference type="ChEBI" id="CHEBI:18420"/>
    </cofactor>
</comment>
<dbReference type="InterPro" id="IPR008181">
    <property type="entry name" value="dUTPase"/>
</dbReference>
<dbReference type="InterPro" id="IPR033704">
    <property type="entry name" value="dUTPase_trimeric"/>
</dbReference>
<evidence type="ECO:0000256" key="2">
    <source>
        <dbReference type="ARBA" id="ARBA00022801"/>
    </source>
</evidence>
<evidence type="ECO:0000256" key="5">
    <source>
        <dbReference type="HAMAP-Rule" id="MF_00116"/>
    </source>
</evidence>
<keyword evidence="2 5" id="KW-0378">Hydrolase</keyword>
<reference evidence="7 8" key="1">
    <citation type="submission" date="2024-09" db="EMBL/GenBank/DDBJ databases">
        <authorList>
            <person name="Sun Q."/>
            <person name="Mori K."/>
        </authorList>
    </citation>
    <scope>NUCLEOTIDE SEQUENCE [LARGE SCALE GENOMIC DNA]</scope>
    <source>
        <strain evidence="7 8">JCM 13519</strain>
    </source>
</reference>
<keyword evidence="3 5" id="KW-0546">Nucleotide metabolism</keyword>
<sequence length="170" mass="17549">MSHETAVANPADTAAEYGAPTLQIQLKMLDAGLEAPSYAHPGDAGADLRARVDVSLAPGERKLVPTGVSIGLPNGFVALIHPRSGLATKHGLTVVNAPGTVDAGYRGEISVTLLNTDKNQAIELKRGDRIAQMVIQRVEYAQFVAVDELSDTSRGTGGFGSTGGFAPAVG</sequence>
<dbReference type="PANTHER" id="PTHR11241:SF0">
    <property type="entry name" value="DEOXYURIDINE 5'-TRIPHOSPHATE NUCLEOTIDOHYDROLASE"/>
    <property type="match status" value="1"/>
</dbReference>
<feature type="binding site" evidence="5">
    <location>
        <position position="96"/>
    </location>
    <ligand>
        <name>substrate</name>
    </ligand>
</feature>
<accession>A0ABV5UT83</accession>
<gene>
    <name evidence="5 7" type="primary">dut</name>
    <name evidence="7" type="ORF">ACFFPI_15025</name>
</gene>
<protein>
    <recommendedName>
        <fullName evidence="5">Deoxyuridine 5'-triphosphate nucleotidohydrolase</fullName>
        <shortName evidence="5">dUTPase</shortName>
        <ecNumber evidence="5">3.6.1.23</ecNumber>
    </recommendedName>
    <alternativeName>
        <fullName evidence="5">dUTP pyrophosphatase</fullName>
    </alternativeName>
</protein>
<comment type="pathway">
    <text evidence="5">Pyrimidine metabolism; dUMP biosynthesis; dUMP from dCTP (dUTP route): step 2/2.</text>
</comment>
<dbReference type="Pfam" id="PF00692">
    <property type="entry name" value="dUTPase"/>
    <property type="match status" value="1"/>
</dbReference>
<dbReference type="InterPro" id="IPR029054">
    <property type="entry name" value="dUTPase-like"/>
</dbReference>
<dbReference type="CDD" id="cd07557">
    <property type="entry name" value="trimeric_dUTPase"/>
    <property type="match status" value="1"/>
</dbReference>
<evidence type="ECO:0000256" key="3">
    <source>
        <dbReference type="ARBA" id="ARBA00023080"/>
    </source>
</evidence>
<comment type="function">
    <text evidence="5">This enzyme is involved in nucleotide metabolism: it produces dUMP, the immediate precursor of thymidine nucleotides and it decreases the intracellular concentration of dUTP so that uracil cannot be incorporated into DNA.</text>
</comment>
<comment type="caution">
    <text evidence="5">Lacks conserved residue(s) required for the propagation of feature annotation.</text>
</comment>
<proteinExistence type="inferred from homology"/>
<evidence type="ECO:0000313" key="7">
    <source>
        <dbReference type="EMBL" id="MFB9715425.1"/>
    </source>
</evidence>
<feature type="binding site" evidence="5">
    <location>
        <begin position="83"/>
        <end position="85"/>
    </location>
    <ligand>
        <name>substrate</name>
    </ligand>
</feature>
<dbReference type="HAMAP" id="MF_00116">
    <property type="entry name" value="dUTPase_bact"/>
    <property type="match status" value="1"/>
</dbReference>
<dbReference type="EMBL" id="JBHMBH010000031">
    <property type="protein sequence ID" value="MFB9715425.1"/>
    <property type="molecule type" value="Genomic_DNA"/>
</dbReference>
<dbReference type="Gene3D" id="2.70.40.10">
    <property type="match status" value="1"/>
</dbReference>
<dbReference type="NCBIfam" id="NF001862">
    <property type="entry name" value="PRK00601.1"/>
    <property type="match status" value="1"/>
</dbReference>
<feature type="domain" description="dUTPase-like" evidence="6">
    <location>
        <begin position="34"/>
        <end position="163"/>
    </location>
</feature>
<comment type="caution">
    <text evidence="7">The sequence shown here is derived from an EMBL/GenBank/DDBJ whole genome shotgun (WGS) entry which is preliminary data.</text>
</comment>
<feature type="binding site" evidence="5">
    <location>
        <begin position="100"/>
        <end position="102"/>
    </location>
    <ligand>
        <name>substrate</name>
    </ligand>
</feature>
<dbReference type="RefSeq" id="WP_345054809.1">
    <property type="nucleotide sequence ID" value="NZ_BAABED010000001.1"/>
</dbReference>
<dbReference type="SUPFAM" id="SSF51283">
    <property type="entry name" value="dUTPase-like"/>
    <property type="match status" value="1"/>
</dbReference>
<dbReference type="InterPro" id="IPR036157">
    <property type="entry name" value="dUTPase-like_sf"/>
</dbReference>
<evidence type="ECO:0000259" key="6">
    <source>
        <dbReference type="Pfam" id="PF00692"/>
    </source>
</evidence>
<name>A0ABV5UT83_9MICC</name>
<comment type="catalytic activity">
    <reaction evidence="4 5">
        <text>dUTP + H2O = dUMP + diphosphate + H(+)</text>
        <dbReference type="Rhea" id="RHEA:10248"/>
        <dbReference type="ChEBI" id="CHEBI:15377"/>
        <dbReference type="ChEBI" id="CHEBI:15378"/>
        <dbReference type="ChEBI" id="CHEBI:33019"/>
        <dbReference type="ChEBI" id="CHEBI:61555"/>
        <dbReference type="ChEBI" id="CHEBI:246422"/>
        <dbReference type="EC" id="3.6.1.23"/>
    </reaction>
</comment>
<keyword evidence="8" id="KW-1185">Reference proteome</keyword>
<dbReference type="GO" id="GO:0004170">
    <property type="term" value="F:dUTP diphosphatase activity"/>
    <property type="evidence" value="ECO:0007669"/>
    <property type="project" value="UniProtKB-EC"/>
</dbReference>
<comment type="similarity">
    <text evidence="1 5">Belongs to the dUTPase family.</text>
</comment>
<dbReference type="PANTHER" id="PTHR11241">
    <property type="entry name" value="DEOXYURIDINE 5'-TRIPHOSPHATE NUCLEOTIDOHYDROLASE"/>
    <property type="match status" value="1"/>
</dbReference>
<dbReference type="NCBIfam" id="TIGR00576">
    <property type="entry name" value="dut"/>
    <property type="match status" value="1"/>
</dbReference>
<evidence type="ECO:0000313" key="8">
    <source>
        <dbReference type="Proteomes" id="UP001589536"/>
    </source>
</evidence>
<dbReference type="Proteomes" id="UP001589536">
    <property type="component" value="Unassembled WGS sequence"/>
</dbReference>
<keyword evidence="5" id="KW-0479">Metal-binding</keyword>
<evidence type="ECO:0000256" key="4">
    <source>
        <dbReference type="ARBA" id="ARBA00047686"/>
    </source>
</evidence>